<keyword evidence="4" id="KW-0736">Signalosome</keyword>
<keyword evidence="8" id="KW-1185">Reference proteome</keyword>
<dbReference type="EMBL" id="PGGS01002140">
    <property type="protein sequence ID" value="PNG99796.1"/>
    <property type="molecule type" value="Genomic_DNA"/>
</dbReference>
<sequence>MVAAVMERVGTVLQAGDFTAVASLLDEAELCSPSATVLEEDWPAALHLLAHVYNGNLPDARLLFRRLPETVKTDSQVEAAWRLLQFAWQGSGEGVWRALSGYPWRGPALALAEALGERLRSRQLDLVAAAYSHIGPARLAALCGCSEEEAVARAAARGWRAAEDGSGVLEVVPPPAVRGELDNQAALEQLSEYMMQLE</sequence>
<proteinExistence type="predicted"/>
<dbReference type="Proteomes" id="UP000236333">
    <property type="component" value="Unassembled WGS sequence"/>
</dbReference>
<evidence type="ECO:0000256" key="2">
    <source>
        <dbReference type="ARBA" id="ARBA00004496"/>
    </source>
</evidence>
<evidence type="ECO:0000256" key="1">
    <source>
        <dbReference type="ARBA" id="ARBA00004123"/>
    </source>
</evidence>
<name>A0A2J7ZHQ0_9CHLO</name>
<dbReference type="GO" id="GO:0008180">
    <property type="term" value="C:COP9 signalosome"/>
    <property type="evidence" value="ECO:0007669"/>
    <property type="project" value="UniProtKB-KW"/>
</dbReference>
<keyword evidence="5" id="KW-0539">Nucleus</keyword>
<evidence type="ECO:0000313" key="8">
    <source>
        <dbReference type="Proteomes" id="UP000236333"/>
    </source>
</evidence>
<gene>
    <name evidence="7" type="ORF">TSOC_014415</name>
</gene>
<dbReference type="PANTHER" id="PTHR13339:SF0">
    <property type="entry name" value="COP9 SIGNALOSOME COMPLEX SUBUNIT 8"/>
    <property type="match status" value="1"/>
</dbReference>
<dbReference type="AlphaFoldDB" id="A0A2J7ZHQ0"/>
<evidence type="ECO:0000313" key="7">
    <source>
        <dbReference type="EMBL" id="PNG99796.1"/>
    </source>
</evidence>
<dbReference type="Gene3D" id="1.25.40.990">
    <property type="match status" value="1"/>
</dbReference>
<dbReference type="GO" id="GO:0010387">
    <property type="term" value="P:COP9 signalosome assembly"/>
    <property type="evidence" value="ECO:0007669"/>
    <property type="project" value="InterPro"/>
</dbReference>
<organism evidence="7 8">
    <name type="scientific">Tetrabaena socialis</name>
    <dbReference type="NCBI Taxonomy" id="47790"/>
    <lineage>
        <taxon>Eukaryota</taxon>
        <taxon>Viridiplantae</taxon>
        <taxon>Chlorophyta</taxon>
        <taxon>core chlorophytes</taxon>
        <taxon>Chlorophyceae</taxon>
        <taxon>CS clade</taxon>
        <taxon>Chlamydomonadales</taxon>
        <taxon>Tetrabaenaceae</taxon>
        <taxon>Tetrabaena</taxon>
    </lineage>
</organism>
<evidence type="ECO:0000259" key="6">
    <source>
        <dbReference type="Pfam" id="PF10075"/>
    </source>
</evidence>
<reference evidence="7 8" key="1">
    <citation type="journal article" date="2017" name="Mol. Biol. Evol.">
        <title>The 4-celled Tetrabaena socialis nuclear genome reveals the essential components for genetic control of cell number at the origin of multicellularity in the volvocine lineage.</title>
        <authorList>
            <person name="Featherston J."/>
            <person name="Arakaki Y."/>
            <person name="Hanschen E.R."/>
            <person name="Ferris P.J."/>
            <person name="Michod R.E."/>
            <person name="Olson B.J.S.C."/>
            <person name="Nozaki H."/>
            <person name="Durand P.M."/>
        </authorList>
    </citation>
    <scope>NUCLEOTIDE SEQUENCE [LARGE SCALE GENOMIC DNA]</scope>
    <source>
        <strain evidence="7 8">NIES-571</strain>
    </source>
</reference>
<dbReference type="InterPro" id="IPR033464">
    <property type="entry name" value="CSN8_PSD8_EIF3K"/>
</dbReference>
<dbReference type="PANTHER" id="PTHR13339">
    <property type="entry name" value="COP9 SIGNALOSOME COMPLEX SUBUNIT 8"/>
    <property type="match status" value="1"/>
</dbReference>
<dbReference type="OrthoDB" id="5351233at2759"/>
<dbReference type="Pfam" id="PF10075">
    <property type="entry name" value="CSN8_PSD8_EIF3K"/>
    <property type="match status" value="1"/>
</dbReference>
<dbReference type="GO" id="GO:0000338">
    <property type="term" value="P:protein deneddylation"/>
    <property type="evidence" value="ECO:0007669"/>
    <property type="project" value="InterPro"/>
</dbReference>
<evidence type="ECO:0000256" key="4">
    <source>
        <dbReference type="ARBA" id="ARBA00022790"/>
    </source>
</evidence>
<comment type="caution">
    <text evidence="7">The sequence shown here is derived from an EMBL/GenBank/DDBJ whole genome shotgun (WGS) entry which is preliminary data.</text>
</comment>
<evidence type="ECO:0000256" key="3">
    <source>
        <dbReference type="ARBA" id="ARBA00022490"/>
    </source>
</evidence>
<dbReference type="InterPro" id="IPR033205">
    <property type="entry name" value="COP9_CSN8"/>
</dbReference>
<accession>A0A2J7ZHQ0</accession>
<protein>
    <submittedName>
        <fullName evidence="7">COP9 signalosome complex subunit 8</fullName>
    </submittedName>
</protein>
<feature type="domain" description="CSN8/PSMD8/EIF3K" evidence="6">
    <location>
        <begin position="41"/>
        <end position="166"/>
    </location>
</feature>
<comment type="subcellular location">
    <subcellularLocation>
        <location evidence="2">Cytoplasm</location>
    </subcellularLocation>
    <subcellularLocation>
        <location evidence="1">Nucleus</location>
    </subcellularLocation>
</comment>
<keyword evidence="3" id="KW-0963">Cytoplasm</keyword>
<evidence type="ECO:0000256" key="5">
    <source>
        <dbReference type="ARBA" id="ARBA00023242"/>
    </source>
</evidence>
<dbReference type="GO" id="GO:0005737">
    <property type="term" value="C:cytoplasm"/>
    <property type="evidence" value="ECO:0007669"/>
    <property type="project" value="UniProtKB-SubCell"/>
</dbReference>